<evidence type="ECO:0008006" key="4">
    <source>
        <dbReference type="Google" id="ProtNLM"/>
    </source>
</evidence>
<dbReference type="InterPro" id="IPR023373">
    <property type="entry name" value="YmcC_sf"/>
</dbReference>
<dbReference type="Gene3D" id="2.40.360.10">
    <property type="entry name" value="YmcC-like"/>
    <property type="match status" value="1"/>
</dbReference>
<protein>
    <recommendedName>
        <fullName evidence="4">YjbF family lipoprotein</fullName>
    </recommendedName>
</protein>
<feature type="chain" id="PRO_5013323371" description="YjbF family lipoprotein" evidence="1">
    <location>
        <begin position="30"/>
        <end position="236"/>
    </location>
</feature>
<dbReference type="Proteomes" id="UP000196708">
    <property type="component" value="Chromosome 1"/>
</dbReference>
<evidence type="ECO:0000313" key="3">
    <source>
        <dbReference type="Proteomes" id="UP000196708"/>
    </source>
</evidence>
<evidence type="ECO:0000256" key="1">
    <source>
        <dbReference type="SAM" id="SignalP"/>
    </source>
</evidence>
<keyword evidence="1" id="KW-0732">Signal</keyword>
<name>A0A1Z2SFN4_VIBGA</name>
<dbReference type="Pfam" id="PF11102">
    <property type="entry name" value="YjbF"/>
    <property type="match status" value="1"/>
</dbReference>
<evidence type="ECO:0000313" key="2">
    <source>
        <dbReference type="EMBL" id="ASA55958.1"/>
    </source>
</evidence>
<dbReference type="KEGG" id="vga:BSQ33_09810"/>
<dbReference type="OrthoDB" id="5591889at2"/>
<reference evidence="2 3" key="1">
    <citation type="submission" date="2016-12" db="EMBL/GenBank/DDBJ databases">
        <authorList>
            <person name="Song W.-J."/>
            <person name="Kurnit D.M."/>
        </authorList>
    </citation>
    <scope>NUCLEOTIDE SEQUENCE [LARGE SCALE GENOMIC DNA]</scope>
    <source>
        <strain evidence="2 3">ATCC 43942</strain>
    </source>
</reference>
<dbReference type="RefSeq" id="WP_088133991.1">
    <property type="nucleotide sequence ID" value="NZ_CP018835.1"/>
</dbReference>
<dbReference type="InterPro" id="IPR021308">
    <property type="entry name" value="GfcB"/>
</dbReference>
<sequence length="236" mass="26609">MTKFLRFSHYCYLLSFTSLLLLVGCSQNAQDLSDTIQSALWGPDDHSITPDKVAQIPYASVYVRMGENPLALMILTWVETTHSPEHPTIFKWLSTDREMLVTQAGRVIKTVSLKGGNLIHIESNHTDPLVLGLQKDTTPRTWQYKITWSPGYHTGYQALSTFTVGDVENKHLPNGAQALLHVVEQVDIPQIKQRYQNNYWISPHSGEVIASEQYIFPGSEKLTLSLGKRYVGDNHG</sequence>
<accession>A0A1Z2SFN4</accession>
<organism evidence="2 3">
    <name type="scientific">Vibrio gazogenes</name>
    <dbReference type="NCBI Taxonomy" id="687"/>
    <lineage>
        <taxon>Bacteria</taxon>
        <taxon>Pseudomonadati</taxon>
        <taxon>Pseudomonadota</taxon>
        <taxon>Gammaproteobacteria</taxon>
        <taxon>Vibrionales</taxon>
        <taxon>Vibrionaceae</taxon>
        <taxon>Vibrio</taxon>
    </lineage>
</organism>
<dbReference type="AlphaFoldDB" id="A0A1Z2SFN4"/>
<feature type="signal peptide" evidence="1">
    <location>
        <begin position="1"/>
        <end position="29"/>
    </location>
</feature>
<proteinExistence type="predicted"/>
<dbReference type="SUPFAM" id="SSF159270">
    <property type="entry name" value="YmcC-like"/>
    <property type="match status" value="1"/>
</dbReference>
<gene>
    <name evidence="2" type="ORF">BSQ33_09810</name>
</gene>
<dbReference type="PROSITE" id="PS51257">
    <property type="entry name" value="PROKAR_LIPOPROTEIN"/>
    <property type="match status" value="1"/>
</dbReference>
<dbReference type="EMBL" id="CP018835">
    <property type="protein sequence ID" value="ASA55958.1"/>
    <property type="molecule type" value="Genomic_DNA"/>
</dbReference>